<dbReference type="PANTHER" id="PTHR21624">
    <property type="entry name" value="STEROL DESATURASE-RELATED PROTEIN"/>
    <property type="match status" value="1"/>
</dbReference>
<accession>A0A371REH2</accession>
<dbReference type="GO" id="GO:0012505">
    <property type="term" value="C:endomembrane system"/>
    <property type="evidence" value="ECO:0007669"/>
    <property type="project" value="UniProtKB-SubCell"/>
</dbReference>
<evidence type="ECO:0000256" key="3">
    <source>
        <dbReference type="ARBA" id="ARBA00022989"/>
    </source>
</evidence>
<dbReference type="GO" id="GO:0050479">
    <property type="term" value="F:glyceryl-ether monooxygenase activity"/>
    <property type="evidence" value="ECO:0007669"/>
    <property type="project" value="TreeGrafter"/>
</dbReference>
<dbReference type="InterPro" id="IPR051689">
    <property type="entry name" value="Sterol_desaturase/TMEM195"/>
</dbReference>
<organism evidence="9 10">
    <name type="scientific">Parvularcula marina</name>
    <dbReference type="NCBI Taxonomy" id="2292771"/>
    <lineage>
        <taxon>Bacteria</taxon>
        <taxon>Pseudomonadati</taxon>
        <taxon>Pseudomonadota</taxon>
        <taxon>Alphaproteobacteria</taxon>
        <taxon>Parvularculales</taxon>
        <taxon>Parvularculaceae</taxon>
        <taxon>Parvularcula</taxon>
    </lineage>
</organism>
<protein>
    <submittedName>
        <fullName evidence="9">Sterol desaturase family protein</fullName>
    </submittedName>
</protein>
<dbReference type="RefSeq" id="WP_116390479.1">
    <property type="nucleotide sequence ID" value="NZ_QUQO01000001.1"/>
</dbReference>
<comment type="caution">
    <text evidence="9">The sequence shown here is derived from an EMBL/GenBank/DDBJ whole genome shotgun (WGS) entry which is preliminary data.</text>
</comment>
<dbReference type="PANTHER" id="PTHR21624:SF1">
    <property type="entry name" value="ALKYLGLYCEROL MONOOXYGENASE"/>
    <property type="match status" value="1"/>
</dbReference>
<reference evidence="9 10" key="1">
    <citation type="submission" date="2018-08" db="EMBL/GenBank/DDBJ databases">
        <title>Parvularcula sp. SM1705, isolated from surface water of the South Sea China.</title>
        <authorList>
            <person name="Sun L."/>
        </authorList>
    </citation>
    <scope>NUCLEOTIDE SEQUENCE [LARGE SCALE GENOMIC DNA]</scope>
    <source>
        <strain evidence="9 10">SM1705</strain>
    </source>
</reference>
<evidence type="ECO:0000313" key="9">
    <source>
        <dbReference type="EMBL" id="RFB03851.1"/>
    </source>
</evidence>
<evidence type="ECO:0000256" key="2">
    <source>
        <dbReference type="ARBA" id="ARBA00022692"/>
    </source>
</evidence>
<dbReference type="GO" id="GO:0008610">
    <property type="term" value="P:lipid biosynthetic process"/>
    <property type="evidence" value="ECO:0007669"/>
    <property type="project" value="InterPro"/>
</dbReference>
<dbReference type="InterPro" id="IPR006694">
    <property type="entry name" value="Fatty_acid_hydroxylase"/>
</dbReference>
<keyword evidence="4" id="KW-0560">Oxidoreductase</keyword>
<dbReference type="Proteomes" id="UP000264589">
    <property type="component" value="Unassembled WGS sequence"/>
</dbReference>
<dbReference type="GO" id="GO:0006643">
    <property type="term" value="P:membrane lipid metabolic process"/>
    <property type="evidence" value="ECO:0007669"/>
    <property type="project" value="TreeGrafter"/>
</dbReference>
<sequence length="251" mass="28192">MENIALIKLACAITVIGGLFYAERRWPVVPRIKSVGRIVSNLSLAGINGLLSPLIIVPITAFAALHAPPWRPEVLTGGWGILLDLLILDLWLYLWHRAAHETPFLWRFHEVHHLDEFLDVSSSVRFHFGEVILSAIARGCFVFLADVNLVSVLIYDAFVLLGAAFHHANVALPAKFEKALRLFIVTPSHHWVHHHNIRADTDSNYATVLTLWDRLFGTWSKTERWADMPIGTEGRAEKSLPGLLTRPLSPP</sequence>
<gene>
    <name evidence="9" type="ORF">DX908_00265</name>
</gene>
<dbReference type="Pfam" id="PF04116">
    <property type="entry name" value="FA_hydroxylase"/>
    <property type="match status" value="1"/>
</dbReference>
<dbReference type="GO" id="GO:0016020">
    <property type="term" value="C:membrane"/>
    <property type="evidence" value="ECO:0007669"/>
    <property type="project" value="GOC"/>
</dbReference>
<keyword evidence="2 7" id="KW-0812">Transmembrane</keyword>
<evidence type="ECO:0000256" key="4">
    <source>
        <dbReference type="ARBA" id="ARBA00023002"/>
    </source>
</evidence>
<dbReference type="OrthoDB" id="9770329at2"/>
<evidence type="ECO:0000256" key="1">
    <source>
        <dbReference type="ARBA" id="ARBA00004127"/>
    </source>
</evidence>
<keyword evidence="3 7" id="KW-1133">Transmembrane helix</keyword>
<feature type="domain" description="Fatty acid hydroxylase" evidence="8">
    <location>
        <begin position="83"/>
        <end position="218"/>
    </location>
</feature>
<feature type="transmembrane region" description="Helical" evidence="7">
    <location>
        <begin position="42"/>
        <end position="65"/>
    </location>
</feature>
<feature type="transmembrane region" description="Helical" evidence="7">
    <location>
        <begin position="6"/>
        <end position="22"/>
    </location>
</feature>
<keyword evidence="10" id="KW-1185">Reference proteome</keyword>
<dbReference type="GO" id="GO:0005506">
    <property type="term" value="F:iron ion binding"/>
    <property type="evidence" value="ECO:0007669"/>
    <property type="project" value="InterPro"/>
</dbReference>
<evidence type="ECO:0000256" key="5">
    <source>
        <dbReference type="ARBA" id="ARBA00023098"/>
    </source>
</evidence>
<dbReference type="AlphaFoldDB" id="A0A371REH2"/>
<dbReference type="EMBL" id="QUQO01000001">
    <property type="protein sequence ID" value="RFB03851.1"/>
    <property type="molecule type" value="Genomic_DNA"/>
</dbReference>
<evidence type="ECO:0000259" key="8">
    <source>
        <dbReference type="Pfam" id="PF04116"/>
    </source>
</evidence>
<feature type="transmembrane region" description="Helical" evidence="7">
    <location>
        <begin position="77"/>
        <end position="95"/>
    </location>
</feature>
<keyword evidence="5" id="KW-0443">Lipid metabolism</keyword>
<name>A0A371REH2_9PROT</name>
<evidence type="ECO:0000256" key="7">
    <source>
        <dbReference type="SAM" id="Phobius"/>
    </source>
</evidence>
<comment type="subcellular location">
    <subcellularLocation>
        <location evidence="1">Endomembrane system</location>
        <topology evidence="1">Multi-pass membrane protein</topology>
    </subcellularLocation>
</comment>
<evidence type="ECO:0000313" key="10">
    <source>
        <dbReference type="Proteomes" id="UP000264589"/>
    </source>
</evidence>
<keyword evidence="6 7" id="KW-0472">Membrane</keyword>
<dbReference type="InParanoid" id="A0A371REH2"/>
<proteinExistence type="predicted"/>
<evidence type="ECO:0000256" key="6">
    <source>
        <dbReference type="ARBA" id="ARBA00023136"/>
    </source>
</evidence>